<dbReference type="RefSeq" id="WP_009337901.1">
    <property type="nucleotide sequence ID" value="NZ_CCAZ020000001.1"/>
</dbReference>
<feature type="domain" description="Phosphatidic acid phosphatase type 2/haloperoxidase" evidence="2">
    <location>
        <begin position="60"/>
        <end position="168"/>
    </location>
</feature>
<feature type="transmembrane region" description="Helical" evidence="1">
    <location>
        <begin position="56"/>
        <end position="79"/>
    </location>
</feature>
<evidence type="ECO:0000313" key="3">
    <source>
        <dbReference type="EMBL" id="CEG06671.1"/>
    </source>
</evidence>
<dbReference type="CDD" id="cd03385">
    <property type="entry name" value="PAP2_BcrC_like"/>
    <property type="match status" value="1"/>
</dbReference>
<sequence length="199" mass="21790">MLDTLNRSWLEWMVASPDLSGGAFLLPLVLAEWAIFTGPAALILLWVLGDRQDRRAAVGACLSALLALALAAGISSVYFHPRPFMDGLARNYLHHAADSSFPSDHAIVLFTLAWSLLLTPPGWLKRVWLALLLVACAVGWSRIYLGAHYPLDIVGAAVLGLVTAYGVNRSSLNRWRDLGTDLAEKLYSLPLDLLSKRKN</sequence>
<accession>A0A090MG80</accession>
<dbReference type="SMART" id="SM00014">
    <property type="entry name" value="acidPPc"/>
    <property type="match status" value="1"/>
</dbReference>
<gene>
    <name evidence="3" type="primary">ybjG</name>
    <name evidence="3" type="ORF">BN961_00041</name>
</gene>
<dbReference type="PANTHER" id="PTHR14969">
    <property type="entry name" value="SPHINGOSINE-1-PHOSPHATE PHOSPHOHYDROLASE"/>
    <property type="match status" value="1"/>
</dbReference>
<feature type="transmembrane region" description="Helical" evidence="1">
    <location>
        <begin position="99"/>
        <end position="119"/>
    </location>
</feature>
<dbReference type="GO" id="GO:0005886">
    <property type="term" value="C:plasma membrane"/>
    <property type="evidence" value="ECO:0007669"/>
    <property type="project" value="InterPro"/>
</dbReference>
<dbReference type="Pfam" id="PF01569">
    <property type="entry name" value="PAP2"/>
    <property type="match status" value="1"/>
</dbReference>
<reference evidence="3 4" key="1">
    <citation type="journal article" date="2014" name="Genome Announc.">
        <title>Genome Sequence of Afipia felis Strain 76713, Isolated in Hospital Water Using an Amoeba Co-Culture Procedure.</title>
        <authorList>
            <person name="Benamar S."/>
            <person name="La Scola B."/>
            <person name="Croce O."/>
        </authorList>
    </citation>
    <scope>NUCLEOTIDE SEQUENCE [LARGE SCALE GENOMIC DNA]</scope>
    <source>
        <strain evidence="3 4">76713</strain>
    </source>
</reference>
<dbReference type="InterPro" id="IPR000326">
    <property type="entry name" value="PAP2/HPO"/>
</dbReference>
<organism evidence="3 4">
    <name type="scientific">Afipia felis</name>
    <name type="common">Cat scratch disease bacillus</name>
    <dbReference type="NCBI Taxonomy" id="1035"/>
    <lineage>
        <taxon>Bacteria</taxon>
        <taxon>Pseudomonadati</taxon>
        <taxon>Pseudomonadota</taxon>
        <taxon>Alphaproteobacteria</taxon>
        <taxon>Hyphomicrobiales</taxon>
        <taxon>Nitrobacteraceae</taxon>
        <taxon>Afipia</taxon>
    </lineage>
</organism>
<dbReference type="InterPro" id="IPR033879">
    <property type="entry name" value="UPP_Pase"/>
</dbReference>
<keyword evidence="1" id="KW-0472">Membrane</keyword>
<dbReference type="InterPro" id="IPR036938">
    <property type="entry name" value="PAP2/HPO_sf"/>
</dbReference>
<dbReference type="STRING" id="1035.BN961_00041"/>
<feature type="transmembrane region" description="Helical" evidence="1">
    <location>
        <begin position="20"/>
        <end position="49"/>
    </location>
</feature>
<keyword evidence="1" id="KW-0812">Transmembrane</keyword>
<dbReference type="GO" id="GO:0050380">
    <property type="term" value="F:undecaprenyl-diphosphatase activity"/>
    <property type="evidence" value="ECO:0007669"/>
    <property type="project" value="InterPro"/>
</dbReference>
<dbReference type="OrthoDB" id="9801622at2"/>
<dbReference type="Gene3D" id="1.20.144.10">
    <property type="entry name" value="Phosphatidic acid phosphatase type 2/haloperoxidase"/>
    <property type="match status" value="1"/>
</dbReference>
<name>A0A090MG80_AFIFE</name>
<dbReference type="SUPFAM" id="SSF48317">
    <property type="entry name" value="Acid phosphatase/Vanadium-dependent haloperoxidase"/>
    <property type="match status" value="1"/>
</dbReference>
<evidence type="ECO:0000313" key="4">
    <source>
        <dbReference type="Proteomes" id="UP000035762"/>
    </source>
</evidence>
<evidence type="ECO:0000259" key="2">
    <source>
        <dbReference type="SMART" id="SM00014"/>
    </source>
</evidence>
<proteinExistence type="predicted"/>
<evidence type="ECO:0000256" key="1">
    <source>
        <dbReference type="SAM" id="Phobius"/>
    </source>
</evidence>
<keyword evidence="1" id="KW-1133">Transmembrane helix</keyword>
<comment type="caution">
    <text evidence="3">The sequence shown here is derived from an EMBL/GenBank/DDBJ whole genome shotgun (WGS) entry which is preliminary data.</text>
</comment>
<protein>
    <submittedName>
        <fullName evidence="3">Undecaprenyl-diphosphatase YbjG</fullName>
    </submittedName>
</protein>
<dbReference type="Proteomes" id="UP000035762">
    <property type="component" value="Unassembled WGS sequence"/>
</dbReference>
<dbReference type="EMBL" id="CCAZ020000001">
    <property type="protein sequence ID" value="CEG06671.1"/>
    <property type="molecule type" value="Genomic_DNA"/>
</dbReference>
<dbReference type="PANTHER" id="PTHR14969:SF13">
    <property type="entry name" value="AT30094P"/>
    <property type="match status" value="1"/>
</dbReference>
<dbReference type="AlphaFoldDB" id="A0A090MG80"/>
<feature type="transmembrane region" description="Helical" evidence="1">
    <location>
        <begin position="126"/>
        <end position="143"/>
    </location>
</feature>
<keyword evidence="4" id="KW-1185">Reference proteome</keyword>
<feature type="transmembrane region" description="Helical" evidence="1">
    <location>
        <begin position="149"/>
        <end position="167"/>
    </location>
</feature>